<organism evidence="1 2">
    <name type="scientific">Purpureocillium lilacinum</name>
    <name type="common">Paecilomyces lilacinus</name>
    <dbReference type="NCBI Taxonomy" id="33203"/>
    <lineage>
        <taxon>Eukaryota</taxon>
        <taxon>Fungi</taxon>
        <taxon>Dikarya</taxon>
        <taxon>Ascomycota</taxon>
        <taxon>Pezizomycotina</taxon>
        <taxon>Sordariomycetes</taxon>
        <taxon>Hypocreomycetidae</taxon>
        <taxon>Hypocreales</taxon>
        <taxon>Ophiocordycipitaceae</taxon>
        <taxon>Purpureocillium</taxon>
    </lineage>
</organism>
<accession>A0ACC4DDJ0</accession>
<sequence>MSASKVGSGGSGGRGWIGTKRLVLVRGTALSPAWTQQHPIPGPIHWLVLASFAGACGEAEGRAAAAVLTMVRRGSRGLLLINPDDEDVLSRGGAARAQTEVEPRPRRSDSRRPVLGLSIVCATPEGGWLQCLFRLDDGCSTFCRWGCAKDFSSFRHDCTPSPGAGDSCGKASLPEGPGQIQFRRREVVRWKVGECS</sequence>
<reference evidence="1" key="1">
    <citation type="submission" date="2024-12" db="EMBL/GenBank/DDBJ databases">
        <title>Comparative genomics and development of molecular markers within Purpureocillium lilacinum and among Purpureocillium species.</title>
        <authorList>
            <person name="Yeh Z.-Y."/>
            <person name="Ni N.-T."/>
            <person name="Lo P.-H."/>
            <person name="Mushyakhwo K."/>
            <person name="Lin C.-F."/>
            <person name="Nai Y.-S."/>
        </authorList>
    </citation>
    <scope>NUCLEOTIDE SEQUENCE</scope>
    <source>
        <strain evidence="1">NCHU-NPUST-175</strain>
    </source>
</reference>
<gene>
    <name evidence="1" type="ORF">ACCO45_012134</name>
</gene>
<name>A0ACC4DDJ0_PURLI</name>
<dbReference type="EMBL" id="JBGNUJ010000011">
    <property type="protein sequence ID" value="KAL3954178.1"/>
    <property type="molecule type" value="Genomic_DNA"/>
</dbReference>
<keyword evidence="2" id="KW-1185">Reference proteome</keyword>
<protein>
    <submittedName>
        <fullName evidence="1">Uncharacterized protein</fullName>
    </submittedName>
</protein>
<proteinExistence type="predicted"/>
<comment type="caution">
    <text evidence="1">The sequence shown here is derived from an EMBL/GenBank/DDBJ whole genome shotgun (WGS) entry which is preliminary data.</text>
</comment>
<evidence type="ECO:0000313" key="2">
    <source>
        <dbReference type="Proteomes" id="UP001638806"/>
    </source>
</evidence>
<evidence type="ECO:0000313" key="1">
    <source>
        <dbReference type="EMBL" id="KAL3954178.1"/>
    </source>
</evidence>
<dbReference type="Proteomes" id="UP001638806">
    <property type="component" value="Unassembled WGS sequence"/>
</dbReference>